<reference evidence="3" key="1">
    <citation type="journal article" date="2019" name="Int. J. Syst. Evol. Microbiol.">
        <title>The Global Catalogue of Microorganisms (GCM) 10K type strain sequencing project: providing services to taxonomists for standard genome sequencing and annotation.</title>
        <authorList>
            <consortium name="The Broad Institute Genomics Platform"/>
            <consortium name="The Broad Institute Genome Sequencing Center for Infectious Disease"/>
            <person name="Wu L."/>
            <person name="Ma J."/>
        </authorList>
    </citation>
    <scope>NUCLEOTIDE SEQUENCE [LARGE SCALE GENOMIC DNA]</scope>
    <source>
        <strain evidence="3">JCM 17633</strain>
    </source>
</reference>
<proteinExistence type="predicted"/>
<keyword evidence="1" id="KW-0732">Signal</keyword>
<dbReference type="RefSeq" id="WP_334465367.1">
    <property type="nucleotide sequence ID" value="NZ_BAABCB010000030.1"/>
</dbReference>
<evidence type="ECO:0000313" key="3">
    <source>
        <dbReference type="Proteomes" id="UP001501682"/>
    </source>
</evidence>
<keyword evidence="3" id="KW-1185">Reference proteome</keyword>
<dbReference type="EMBL" id="BAABCB010000030">
    <property type="protein sequence ID" value="GAA4246040.1"/>
    <property type="molecule type" value="Genomic_DNA"/>
</dbReference>
<evidence type="ECO:0000256" key="1">
    <source>
        <dbReference type="SAM" id="SignalP"/>
    </source>
</evidence>
<organism evidence="2 3">
    <name type="scientific">Winogradskyella damuponensis</name>
    <dbReference type="NCBI Taxonomy" id="943939"/>
    <lineage>
        <taxon>Bacteria</taxon>
        <taxon>Pseudomonadati</taxon>
        <taxon>Bacteroidota</taxon>
        <taxon>Flavobacteriia</taxon>
        <taxon>Flavobacteriales</taxon>
        <taxon>Flavobacteriaceae</taxon>
        <taxon>Winogradskyella</taxon>
    </lineage>
</organism>
<gene>
    <name evidence="2" type="ORF">GCM10022292_30830</name>
</gene>
<feature type="chain" id="PRO_5045355235" evidence="1">
    <location>
        <begin position="22"/>
        <end position="127"/>
    </location>
</feature>
<comment type="caution">
    <text evidence="2">The sequence shown here is derived from an EMBL/GenBank/DDBJ whole genome shotgun (WGS) entry which is preliminary data.</text>
</comment>
<name>A0ABP8D1L7_9FLAO</name>
<accession>A0ABP8D1L7</accession>
<dbReference type="Proteomes" id="UP001501682">
    <property type="component" value="Unassembled WGS sequence"/>
</dbReference>
<feature type="signal peptide" evidence="1">
    <location>
        <begin position="1"/>
        <end position="21"/>
    </location>
</feature>
<sequence length="127" mass="14112">MKNVKLLLVLLLIVNCTTNLPNEVNETSEILAPEAQNCVDDLPQVRITNNGVHGYNFLIYDIDDNYTTLYSGSIPLGSDSDWIELSSDNVVVIASNEFDYGQKVQLSLENCDTIEVEIDTNDTLTVL</sequence>
<evidence type="ECO:0000313" key="2">
    <source>
        <dbReference type="EMBL" id="GAA4246040.1"/>
    </source>
</evidence>
<protein>
    <submittedName>
        <fullName evidence="2">Uncharacterized protein</fullName>
    </submittedName>
</protein>